<keyword evidence="1" id="KW-0414">Isoprene biosynthesis</keyword>
<protein>
    <submittedName>
        <fullName evidence="3">Thiolase domain-containing protein</fullName>
    </submittedName>
</protein>
<feature type="domain" description="Thiolase C-terminal" evidence="2">
    <location>
        <begin position="241"/>
        <end position="378"/>
    </location>
</feature>
<dbReference type="CDD" id="cd00829">
    <property type="entry name" value="SCP-x_thiolase"/>
    <property type="match status" value="1"/>
</dbReference>
<dbReference type="RefSeq" id="WP_151164197.1">
    <property type="nucleotide sequence ID" value="NZ_WKJO01000002.1"/>
</dbReference>
<dbReference type="GO" id="GO:0008299">
    <property type="term" value="P:isoprenoid biosynthetic process"/>
    <property type="evidence" value="ECO:0007669"/>
    <property type="project" value="UniProtKB-KW"/>
</dbReference>
<dbReference type="InterPro" id="IPR016039">
    <property type="entry name" value="Thiolase-like"/>
</dbReference>
<dbReference type="GO" id="GO:0016747">
    <property type="term" value="F:acyltransferase activity, transferring groups other than amino-acyl groups"/>
    <property type="evidence" value="ECO:0007669"/>
    <property type="project" value="InterPro"/>
</dbReference>
<dbReference type="Pfam" id="PF22691">
    <property type="entry name" value="Thiolase_C_1"/>
    <property type="match status" value="1"/>
</dbReference>
<accession>A0A6A8GKU8</accession>
<sequence length="391" mass="41443">MSNSVYIAGAFEHPTREAPDKSAMQLHAEVARGALADAGLPKSRVNGFATAGIPEYKHTFKGPMMMADYLGLRGVSWAENTDDGGGAQLTHMAHAVSAIRDGKCDVVLITLGGRPRSRAQNTGTGGTAGTTMQDNFEHIHGNTVITRYAMVAKRHMHEYGTTPLQFGAIREAVSYHAQFNDDALYPDPVTAQDVVNSRTISDPIHLLDCCVISDGGAAVVLVSSDVADELARECVEIIGCGESITHHDAGRMNILETGARESGDSAFDEAGISRSDVDYASLYDSFTVTVLLELEDLGFCEKGAGGEFAESGALKAPDGELPVNTDGGGLCSNQPANKGGLTKVVEAVRQLRGETAPEVQIPNARYAIAHGMGGDFVTREKHTTLLLEAPR</sequence>
<dbReference type="EMBL" id="WKJO01000002">
    <property type="protein sequence ID" value="MRX23401.1"/>
    <property type="molecule type" value="Genomic_DNA"/>
</dbReference>
<evidence type="ECO:0000313" key="3">
    <source>
        <dbReference type="EMBL" id="MRX23401.1"/>
    </source>
</evidence>
<dbReference type="AlphaFoldDB" id="A0A6A8GKU8"/>
<name>A0A6A8GKU8_9EURY</name>
<dbReference type="Proteomes" id="UP000439022">
    <property type="component" value="Unassembled WGS sequence"/>
</dbReference>
<evidence type="ECO:0000313" key="4">
    <source>
        <dbReference type="Proteomes" id="UP000439022"/>
    </source>
</evidence>
<gene>
    <name evidence="3" type="ORF">GJR96_15725</name>
</gene>
<dbReference type="SUPFAM" id="SSF53901">
    <property type="entry name" value="Thiolase-like"/>
    <property type="match status" value="2"/>
</dbReference>
<keyword evidence="4" id="KW-1185">Reference proteome</keyword>
<proteinExistence type="predicted"/>
<organism evidence="3 4">
    <name type="scientific">Haloferax litoreum</name>
    <dbReference type="NCBI Taxonomy" id="2666140"/>
    <lineage>
        <taxon>Archaea</taxon>
        <taxon>Methanobacteriati</taxon>
        <taxon>Methanobacteriota</taxon>
        <taxon>Stenosarchaea group</taxon>
        <taxon>Halobacteria</taxon>
        <taxon>Halobacteriales</taxon>
        <taxon>Haloferacaceae</taxon>
        <taxon>Haloferax</taxon>
    </lineage>
</organism>
<evidence type="ECO:0000259" key="2">
    <source>
        <dbReference type="Pfam" id="PF22691"/>
    </source>
</evidence>
<dbReference type="PIRSF" id="PIRSF000429">
    <property type="entry name" value="Ac-CoA_Ac_transf"/>
    <property type="match status" value="1"/>
</dbReference>
<comment type="caution">
    <text evidence="3">The sequence shown here is derived from an EMBL/GenBank/DDBJ whole genome shotgun (WGS) entry which is preliminary data.</text>
</comment>
<dbReference type="InterPro" id="IPR055140">
    <property type="entry name" value="Thiolase_C_2"/>
</dbReference>
<dbReference type="PANTHER" id="PTHR42870">
    <property type="entry name" value="ACETYL-COA C-ACETYLTRANSFERASE"/>
    <property type="match status" value="1"/>
</dbReference>
<dbReference type="NCBIfam" id="NF006010">
    <property type="entry name" value="PRK08142.1"/>
    <property type="match status" value="1"/>
</dbReference>
<dbReference type="InterPro" id="IPR002155">
    <property type="entry name" value="Thiolase"/>
</dbReference>
<reference evidence="3 4" key="1">
    <citation type="submission" date="2019-11" db="EMBL/GenBank/DDBJ databases">
        <title>Whole genome sequence of Haloferax sp. MBLA0076.</title>
        <authorList>
            <person name="Seo M.-J."/>
            <person name="Cho E.-S."/>
        </authorList>
    </citation>
    <scope>NUCLEOTIDE SEQUENCE [LARGE SCALE GENOMIC DNA]</scope>
    <source>
        <strain evidence="3 4">MBLA0076</strain>
    </source>
</reference>
<evidence type="ECO:0000256" key="1">
    <source>
        <dbReference type="ARBA" id="ARBA00023229"/>
    </source>
</evidence>
<dbReference type="Gene3D" id="3.40.47.10">
    <property type="match status" value="1"/>
</dbReference>
<dbReference type="PANTHER" id="PTHR42870:SF1">
    <property type="entry name" value="NON-SPECIFIC LIPID-TRANSFER PROTEIN-LIKE 2"/>
    <property type="match status" value="1"/>
</dbReference>